<keyword evidence="13" id="KW-0902">Two-component regulatory system</keyword>
<dbReference type="InterPro" id="IPR036097">
    <property type="entry name" value="HisK_dim/P_sf"/>
</dbReference>
<dbReference type="AlphaFoldDB" id="A0A1I1GKE5"/>
<evidence type="ECO:0000256" key="9">
    <source>
        <dbReference type="ARBA" id="ARBA00022741"/>
    </source>
</evidence>
<evidence type="ECO:0000256" key="7">
    <source>
        <dbReference type="ARBA" id="ARBA00022679"/>
    </source>
</evidence>
<keyword evidence="4" id="KW-1003">Cell membrane</keyword>
<dbReference type="InterPro" id="IPR036890">
    <property type="entry name" value="HATPase_C_sf"/>
</dbReference>
<dbReference type="InterPro" id="IPR004358">
    <property type="entry name" value="Sig_transdc_His_kin-like_C"/>
</dbReference>
<keyword evidence="9" id="KW-0547">Nucleotide-binding</keyword>
<evidence type="ECO:0000259" key="20">
    <source>
        <dbReference type="PROSITE" id="PS50894"/>
    </source>
</evidence>
<dbReference type="PANTHER" id="PTHR45339">
    <property type="entry name" value="HYBRID SIGNAL TRANSDUCTION HISTIDINE KINASE J"/>
    <property type="match status" value="1"/>
</dbReference>
<dbReference type="InterPro" id="IPR001789">
    <property type="entry name" value="Sig_transdc_resp-reg_receiver"/>
</dbReference>
<comment type="subcellular location">
    <subcellularLocation>
        <location evidence="2">Cell inner membrane</location>
        <topology evidence="2">Multi-pass membrane protein</topology>
    </subcellularLocation>
</comment>
<dbReference type="PROSITE" id="PS50109">
    <property type="entry name" value="HIS_KIN"/>
    <property type="match status" value="1"/>
</dbReference>
<evidence type="ECO:0000256" key="10">
    <source>
        <dbReference type="ARBA" id="ARBA00022777"/>
    </source>
</evidence>
<dbReference type="FunFam" id="3.30.565.10:FF:000010">
    <property type="entry name" value="Sensor histidine kinase RcsC"/>
    <property type="match status" value="1"/>
</dbReference>
<evidence type="ECO:0000256" key="11">
    <source>
        <dbReference type="ARBA" id="ARBA00022840"/>
    </source>
</evidence>
<dbReference type="OrthoDB" id="9797243at2"/>
<feature type="domain" description="Response regulatory" evidence="19">
    <location>
        <begin position="537"/>
        <end position="652"/>
    </location>
</feature>
<evidence type="ECO:0000259" key="19">
    <source>
        <dbReference type="PROSITE" id="PS50110"/>
    </source>
</evidence>
<reference evidence="21 22" key="1">
    <citation type="submission" date="2016-10" db="EMBL/GenBank/DDBJ databases">
        <authorList>
            <person name="de Groot N.N."/>
        </authorList>
    </citation>
    <scope>NUCLEOTIDE SEQUENCE [LARGE SCALE GENOMIC DNA]</scope>
    <source>
        <strain evidence="21 22">DSM 18438</strain>
    </source>
</reference>
<dbReference type="EC" id="2.7.13.3" evidence="3"/>
<dbReference type="SMART" id="SM00073">
    <property type="entry name" value="HPT"/>
    <property type="match status" value="1"/>
</dbReference>
<dbReference type="SUPFAM" id="SSF52172">
    <property type="entry name" value="CheY-like"/>
    <property type="match status" value="2"/>
</dbReference>
<feature type="modified residue" description="Phosphohistidine" evidence="15">
    <location>
        <position position="866"/>
    </location>
</feature>
<dbReference type="SMART" id="SM00387">
    <property type="entry name" value="HATPase_c"/>
    <property type="match status" value="1"/>
</dbReference>
<dbReference type="InterPro" id="IPR003594">
    <property type="entry name" value="HATPase_dom"/>
</dbReference>
<keyword evidence="11" id="KW-0067">ATP-binding</keyword>
<dbReference type="CDD" id="cd17546">
    <property type="entry name" value="REC_hyHK_CKI1_RcsC-like"/>
    <property type="match status" value="1"/>
</dbReference>
<sequence>MPLSLRNWLLICCFLPVWLLILLGGGWLLQSYFSSLEEQLIERGRLTLKNLGPSLAVQLEDTDRLPQLRSLSEQLLETADVRAFSIYDRQRSSLLHAGPSMRPLESSNQELRWSNQSQLAVEQETLRFIEPIYQLSSGRDLSRLQAGENSLLLGWAELELSRTPTLLNKYRLLLMGGLLVLLLFVLSLFLLLYLSRYLGQRLDLATTSLGQIAEGEQPPSLPTSAIQELQGLQQSIGSLTGELSQREDQLLQSIEEVREDASRSLETIEIKNIELDRARKDALRASRIKSEFLANMSHEIRTPLNGIIGFSNLLSRTHLDVRQKEYLGHILGASETMLGIINDILDFSKIEAGKLVLEEEAVDLRELLDTSLAMLAPQAHRQNLDLLGLIYDDVPQLVKSDPLRLKQLLSNLVSNALKFTEQGEVVVRIMLDDEEPGDLTVGHKSSLRIAVTDTGVGLNAAQRQKLFQAFSQADTSQTRQFGGTGLGLAICKQLVQQMGGQIGMDSEVGEGSTFWFTLPLEVVEAAPEPQPWLEGRKLAVLETHRLTRQAWSHQLSNWGAEVITAESPEALLQAVKEQPIDLALVGMNSDEAASSSWLNVLEQVRSHQLSCLLLLNTSEPEVHARFRPKVSEHLLLKPLSGNRLKEALSILLEQSLPKKYLTSEQDENPFKLDKKQAVAKILSVDDTPSNLLLLVTLLQQLGYETCEARTGQEAVEVVKQEPVDLILMDIQMPEMDGVEATRRIRSLGHQYRSLPIIALTAHAVAEERAGWLQAGLNDILIKPLNEKLLTDILHRWLGENLSYPALEEVAVPCPVDRDLGVRLAAGRPELADELLGLLLASLEESKEAIEQALANEQEMALIDAVHRLHGASRYCGVPDLAQLTEALETQLKAKQHRLVAISLEQLFQEIERLLEWKQNGYRADWHTSSITGSG</sequence>
<dbReference type="Gene3D" id="1.10.287.130">
    <property type="match status" value="1"/>
</dbReference>
<evidence type="ECO:0000256" key="4">
    <source>
        <dbReference type="ARBA" id="ARBA00022475"/>
    </source>
</evidence>
<keyword evidence="14 17" id="KW-0472">Membrane</keyword>
<keyword evidence="22" id="KW-1185">Reference proteome</keyword>
<dbReference type="SUPFAM" id="SSF47384">
    <property type="entry name" value="Homodimeric domain of signal transducing histidine kinase"/>
    <property type="match status" value="1"/>
</dbReference>
<keyword evidence="5" id="KW-0997">Cell inner membrane</keyword>
<dbReference type="RefSeq" id="WP_091961386.1">
    <property type="nucleotide sequence ID" value="NZ_FOLH01000003.1"/>
</dbReference>
<evidence type="ECO:0000256" key="13">
    <source>
        <dbReference type="ARBA" id="ARBA00023012"/>
    </source>
</evidence>
<organism evidence="21 22">
    <name type="scientific">Marinospirillum celere</name>
    <dbReference type="NCBI Taxonomy" id="1122252"/>
    <lineage>
        <taxon>Bacteria</taxon>
        <taxon>Pseudomonadati</taxon>
        <taxon>Pseudomonadota</taxon>
        <taxon>Gammaproteobacteria</taxon>
        <taxon>Oceanospirillales</taxon>
        <taxon>Oceanospirillaceae</taxon>
        <taxon>Marinospirillum</taxon>
    </lineage>
</organism>
<dbReference type="GO" id="GO:0005886">
    <property type="term" value="C:plasma membrane"/>
    <property type="evidence" value="ECO:0007669"/>
    <property type="project" value="UniProtKB-SubCell"/>
</dbReference>
<evidence type="ECO:0000256" key="12">
    <source>
        <dbReference type="ARBA" id="ARBA00022989"/>
    </source>
</evidence>
<proteinExistence type="predicted"/>
<evidence type="ECO:0000256" key="1">
    <source>
        <dbReference type="ARBA" id="ARBA00000085"/>
    </source>
</evidence>
<comment type="catalytic activity">
    <reaction evidence="1">
        <text>ATP + protein L-histidine = ADP + protein N-phospho-L-histidine.</text>
        <dbReference type="EC" id="2.7.13.3"/>
    </reaction>
</comment>
<dbReference type="PROSITE" id="PS50110">
    <property type="entry name" value="RESPONSE_REGULATORY"/>
    <property type="match status" value="2"/>
</dbReference>
<evidence type="ECO:0000313" key="21">
    <source>
        <dbReference type="EMBL" id="SFC11752.1"/>
    </source>
</evidence>
<comment type="caution">
    <text evidence="16">Lacks conserved residue(s) required for the propagation of feature annotation.</text>
</comment>
<evidence type="ECO:0000256" key="6">
    <source>
        <dbReference type="ARBA" id="ARBA00022553"/>
    </source>
</evidence>
<feature type="domain" description="HPt" evidence="20">
    <location>
        <begin position="827"/>
        <end position="924"/>
    </location>
</feature>
<evidence type="ECO:0000313" key="22">
    <source>
        <dbReference type="Proteomes" id="UP000199058"/>
    </source>
</evidence>
<feature type="transmembrane region" description="Helical" evidence="17">
    <location>
        <begin position="172"/>
        <end position="194"/>
    </location>
</feature>
<keyword evidence="12 17" id="KW-1133">Transmembrane helix</keyword>
<dbReference type="PANTHER" id="PTHR45339:SF1">
    <property type="entry name" value="HYBRID SIGNAL TRANSDUCTION HISTIDINE KINASE J"/>
    <property type="match status" value="1"/>
</dbReference>
<evidence type="ECO:0000256" key="14">
    <source>
        <dbReference type="ARBA" id="ARBA00023136"/>
    </source>
</evidence>
<dbReference type="SMART" id="SM00448">
    <property type="entry name" value="REC"/>
    <property type="match status" value="2"/>
</dbReference>
<dbReference type="PRINTS" id="PR00344">
    <property type="entry name" value="BCTRLSENSOR"/>
</dbReference>
<dbReference type="FunFam" id="1.10.287.130:FF:000003">
    <property type="entry name" value="Histidine kinase"/>
    <property type="match status" value="1"/>
</dbReference>
<gene>
    <name evidence="21" type="ORF">SAMN05660443_1468</name>
</gene>
<dbReference type="SUPFAM" id="SSF55874">
    <property type="entry name" value="ATPase domain of HSP90 chaperone/DNA topoisomerase II/histidine kinase"/>
    <property type="match status" value="1"/>
</dbReference>
<dbReference type="Pfam" id="PF02518">
    <property type="entry name" value="HATPase_c"/>
    <property type="match status" value="1"/>
</dbReference>
<dbReference type="Gene3D" id="3.30.565.10">
    <property type="entry name" value="Histidine kinase-like ATPase, C-terminal domain"/>
    <property type="match status" value="1"/>
</dbReference>
<dbReference type="Proteomes" id="UP000199058">
    <property type="component" value="Unassembled WGS sequence"/>
</dbReference>
<dbReference type="InterPro" id="IPR019247">
    <property type="entry name" value="Histidine_kinase_BarA_N"/>
</dbReference>
<dbReference type="GO" id="GO:0000155">
    <property type="term" value="F:phosphorelay sensor kinase activity"/>
    <property type="evidence" value="ECO:0007669"/>
    <property type="project" value="InterPro"/>
</dbReference>
<dbReference type="InterPro" id="IPR036641">
    <property type="entry name" value="HPT_dom_sf"/>
</dbReference>
<protein>
    <recommendedName>
        <fullName evidence="3">histidine kinase</fullName>
        <ecNumber evidence="3">2.7.13.3</ecNumber>
    </recommendedName>
</protein>
<evidence type="ECO:0000256" key="16">
    <source>
        <dbReference type="PROSITE-ProRule" id="PRU00169"/>
    </source>
</evidence>
<evidence type="ECO:0000256" key="5">
    <source>
        <dbReference type="ARBA" id="ARBA00022519"/>
    </source>
</evidence>
<dbReference type="Pfam" id="PF01627">
    <property type="entry name" value="Hpt"/>
    <property type="match status" value="1"/>
</dbReference>
<evidence type="ECO:0000256" key="8">
    <source>
        <dbReference type="ARBA" id="ARBA00022692"/>
    </source>
</evidence>
<keyword evidence="7" id="KW-0808">Transferase</keyword>
<dbReference type="InterPro" id="IPR008207">
    <property type="entry name" value="Sig_transdc_His_kin_Hpt_dom"/>
</dbReference>
<dbReference type="SMART" id="SM00388">
    <property type="entry name" value="HisKA"/>
    <property type="match status" value="1"/>
</dbReference>
<keyword evidence="10 21" id="KW-0418">Kinase</keyword>
<dbReference type="CDD" id="cd00088">
    <property type="entry name" value="HPT"/>
    <property type="match status" value="1"/>
</dbReference>
<feature type="modified residue" description="4-aspartylphosphate" evidence="16">
    <location>
        <position position="729"/>
    </location>
</feature>
<feature type="domain" description="Response regulatory" evidence="19">
    <location>
        <begin position="680"/>
        <end position="797"/>
    </location>
</feature>
<accession>A0A1I1GKE5</accession>
<feature type="domain" description="Histidine kinase" evidence="18">
    <location>
        <begin position="295"/>
        <end position="522"/>
    </location>
</feature>
<keyword evidence="8 17" id="KW-0812">Transmembrane</keyword>
<dbReference type="CDD" id="cd00082">
    <property type="entry name" value="HisKA"/>
    <property type="match status" value="1"/>
</dbReference>
<dbReference type="SUPFAM" id="SSF47226">
    <property type="entry name" value="Histidine-containing phosphotransfer domain, HPT domain"/>
    <property type="match status" value="1"/>
</dbReference>
<feature type="transmembrane region" description="Helical" evidence="17">
    <location>
        <begin position="6"/>
        <end position="29"/>
    </location>
</feature>
<dbReference type="InterPro" id="IPR005467">
    <property type="entry name" value="His_kinase_dom"/>
</dbReference>
<evidence type="ECO:0000256" key="15">
    <source>
        <dbReference type="PROSITE-ProRule" id="PRU00110"/>
    </source>
</evidence>
<evidence type="ECO:0000256" key="3">
    <source>
        <dbReference type="ARBA" id="ARBA00012438"/>
    </source>
</evidence>
<dbReference type="CDD" id="cd16922">
    <property type="entry name" value="HATPase_EvgS-ArcB-TorS-like"/>
    <property type="match status" value="1"/>
</dbReference>
<keyword evidence="6 16" id="KW-0597">Phosphoprotein</keyword>
<name>A0A1I1GKE5_9GAMM</name>
<dbReference type="GO" id="GO:0005524">
    <property type="term" value="F:ATP binding"/>
    <property type="evidence" value="ECO:0007669"/>
    <property type="project" value="UniProtKB-KW"/>
</dbReference>
<dbReference type="Pfam" id="PF00512">
    <property type="entry name" value="HisKA"/>
    <property type="match status" value="1"/>
</dbReference>
<dbReference type="Pfam" id="PF09984">
    <property type="entry name" value="sCache_4"/>
    <property type="match status" value="1"/>
</dbReference>
<dbReference type="EMBL" id="FOLH01000003">
    <property type="protein sequence ID" value="SFC11752.1"/>
    <property type="molecule type" value="Genomic_DNA"/>
</dbReference>
<dbReference type="STRING" id="1122252.SAMN05660443_1468"/>
<dbReference type="Gene3D" id="1.20.120.160">
    <property type="entry name" value="HPT domain"/>
    <property type="match status" value="1"/>
</dbReference>
<dbReference type="Gene3D" id="3.40.50.2300">
    <property type="match status" value="2"/>
</dbReference>
<dbReference type="PROSITE" id="PS50894">
    <property type="entry name" value="HPT"/>
    <property type="match status" value="1"/>
</dbReference>
<dbReference type="InterPro" id="IPR011006">
    <property type="entry name" value="CheY-like_superfamily"/>
</dbReference>
<dbReference type="Pfam" id="PF00072">
    <property type="entry name" value="Response_reg"/>
    <property type="match status" value="1"/>
</dbReference>
<evidence type="ECO:0000256" key="17">
    <source>
        <dbReference type="SAM" id="Phobius"/>
    </source>
</evidence>
<dbReference type="InterPro" id="IPR003661">
    <property type="entry name" value="HisK_dim/P_dom"/>
</dbReference>
<evidence type="ECO:0000256" key="2">
    <source>
        <dbReference type="ARBA" id="ARBA00004429"/>
    </source>
</evidence>
<evidence type="ECO:0000259" key="18">
    <source>
        <dbReference type="PROSITE" id="PS50109"/>
    </source>
</evidence>